<gene>
    <name evidence="4" type="ORF">STAS_31146</name>
</gene>
<dbReference type="InterPro" id="IPR036514">
    <property type="entry name" value="SGNH_hydro_sf"/>
</dbReference>
<keyword evidence="2 3" id="KW-0732">Signal</keyword>
<feature type="signal peptide" evidence="3">
    <location>
        <begin position="1"/>
        <end position="21"/>
    </location>
</feature>
<dbReference type="OrthoDB" id="1600564at2759"/>
<comment type="similarity">
    <text evidence="1">Belongs to the 'GDSL' lipolytic enzyme family.</text>
</comment>
<dbReference type="InterPro" id="IPR001087">
    <property type="entry name" value="GDSL"/>
</dbReference>
<dbReference type="InterPro" id="IPR035669">
    <property type="entry name" value="SGNH_plant_lipase-like"/>
</dbReference>
<dbReference type="Proteomes" id="UP000325081">
    <property type="component" value="Unassembled WGS sequence"/>
</dbReference>
<name>A0A5A7R866_STRAF</name>
<dbReference type="CDD" id="cd01837">
    <property type="entry name" value="SGNH_plant_lipase_like"/>
    <property type="match status" value="1"/>
</dbReference>
<evidence type="ECO:0000256" key="3">
    <source>
        <dbReference type="SAM" id="SignalP"/>
    </source>
</evidence>
<dbReference type="Pfam" id="PF00657">
    <property type="entry name" value="Lipase_GDSL"/>
    <property type="match status" value="1"/>
</dbReference>
<feature type="chain" id="PRO_5023115646" evidence="3">
    <location>
        <begin position="22"/>
        <end position="330"/>
    </location>
</feature>
<proteinExistence type="inferred from homology"/>
<evidence type="ECO:0000256" key="1">
    <source>
        <dbReference type="ARBA" id="ARBA00008668"/>
    </source>
</evidence>
<evidence type="ECO:0000256" key="2">
    <source>
        <dbReference type="ARBA" id="ARBA00022729"/>
    </source>
</evidence>
<dbReference type="PANTHER" id="PTHR45966">
    <property type="entry name" value="GDSL-LIKE LIPASE/ACYLHYDROLASE"/>
    <property type="match status" value="1"/>
</dbReference>
<keyword evidence="5" id="KW-1185">Reference proteome</keyword>
<organism evidence="4 5">
    <name type="scientific">Striga asiatica</name>
    <name type="common">Asiatic witchweed</name>
    <name type="synonym">Buchnera asiatica</name>
    <dbReference type="NCBI Taxonomy" id="4170"/>
    <lineage>
        <taxon>Eukaryota</taxon>
        <taxon>Viridiplantae</taxon>
        <taxon>Streptophyta</taxon>
        <taxon>Embryophyta</taxon>
        <taxon>Tracheophyta</taxon>
        <taxon>Spermatophyta</taxon>
        <taxon>Magnoliopsida</taxon>
        <taxon>eudicotyledons</taxon>
        <taxon>Gunneridae</taxon>
        <taxon>Pentapetalae</taxon>
        <taxon>asterids</taxon>
        <taxon>lamiids</taxon>
        <taxon>Lamiales</taxon>
        <taxon>Orobanchaceae</taxon>
        <taxon>Buchnereae</taxon>
        <taxon>Striga</taxon>
    </lineage>
</organism>
<dbReference type="EMBL" id="BKCP01010626">
    <property type="protein sequence ID" value="GER53612.1"/>
    <property type="molecule type" value="Genomic_DNA"/>
</dbReference>
<dbReference type="GO" id="GO:0016298">
    <property type="term" value="F:lipase activity"/>
    <property type="evidence" value="ECO:0007669"/>
    <property type="project" value="TreeGrafter"/>
</dbReference>
<reference evidence="5" key="1">
    <citation type="journal article" date="2019" name="Curr. Biol.">
        <title>Genome Sequence of Striga asiatica Provides Insight into the Evolution of Plant Parasitism.</title>
        <authorList>
            <person name="Yoshida S."/>
            <person name="Kim S."/>
            <person name="Wafula E.K."/>
            <person name="Tanskanen J."/>
            <person name="Kim Y.M."/>
            <person name="Honaas L."/>
            <person name="Yang Z."/>
            <person name="Spallek T."/>
            <person name="Conn C.E."/>
            <person name="Ichihashi Y."/>
            <person name="Cheong K."/>
            <person name="Cui S."/>
            <person name="Der J.P."/>
            <person name="Gundlach H."/>
            <person name="Jiao Y."/>
            <person name="Hori C."/>
            <person name="Ishida J.K."/>
            <person name="Kasahara H."/>
            <person name="Kiba T."/>
            <person name="Kim M.S."/>
            <person name="Koo N."/>
            <person name="Laohavisit A."/>
            <person name="Lee Y.H."/>
            <person name="Lumba S."/>
            <person name="McCourt P."/>
            <person name="Mortimer J.C."/>
            <person name="Mutuku J.M."/>
            <person name="Nomura T."/>
            <person name="Sasaki-Sekimoto Y."/>
            <person name="Seto Y."/>
            <person name="Wang Y."/>
            <person name="Wakatake T."/>
            <person name="Sakakibara H."/>
            <person name="Demura T."/>
            <person name="Yamaguchi S."/>
            <person name="Yoneyama K."/>
            <person name="Manabe R.I."/>
            <person name="Nelson D.C."/>
            <person name="Schulman A.H."/>
            <person name="Timko M.P."/>
            <person name="dePamphilis C.W."/>
            <person name="Choi D."/>
            <person name="Shirasu K."/>
        </authorList>
    </citation>
    <scope>NUCLEOTIDE SEQUENCE [LARGE SCALE GENOMIC DNA]</scope>
    <source>
        <strain evidence="5">cv. UVA1</strain>
    </source>
</reference>
<dbReference type="AlphaFoldDB" id="A0A5A7R866"/>
<evidence type="ECO:0000313" key="5">
    <source>
        <dbReference type="Proteomes" id="UP000325081"/>
    </source>
</evidence>
<dbReference type="InterPro" id="IPR044552">
    <property type="entry name" value="GLIP1-5/GLL25"/>
</dbReference>
<protein>
    <submittedName>
        <fullName evidence="4">GDSL esterase/lipase</fullName>
    </submittedName>
</protein>
<dbReference type="PANTHER" id="PTHR45966:SF4">
    <property type="entry name" value="GDSL ESTERASE_LIPASE 5"/>
    <property type="match status" value="1"/>
</dbReference>
<sequence length="330" mass="36824">MTTILPFFLIIFISIDAVVNSLEVTCKPPAIFIFGDSYVDSGNNNYINTSTLNQANFLPYGETYFKNSTGRFSDGRIIPDFLAQLAGLKDLVPVYLDKTRTIDQNYNGANFASAVAGALPTTFPGFAISLQAQLQNYKTEVGELSKRLGPNEARKVSSTAVHYITFGATDYIIPFELNSTIFDHRQYVDMAIYNQGGRKFVLQNVLDLGCSPGLKIYNLERDVECLKNASDLVYLHNEALNKLVSEKARLVIPRFFYSTYEPLACCGSGHFNGEFSCGGKRPIKEFSLCPKPSEYVFWDSFHLTESAYGQITSQIWNQPDGRLKGLFACL</sequence>
<evidence type="ECO:0000313" key="4">
    <source>
        <dbReference type="EMBL" id="GER53612.1"/>
    </source>
</evidence>
<comment type="caution">
    <text evidence="4">The sequence shown here is derived from an EMBL/GenBank/DDBJ whole genome shotgun (WGS) entry which is preliminary data.</text>
</comment>
<dbReference type="Gene3D" id="3.40.50.1110">
    <property type="entry name" value="SGNH hydrolase"/>
    <property type="match status" value="1"/>
</dbReference>
<accession>A0A5A7R866</accession>